<dbReference type="InterPro" id="IPR025354">
    <property type="entry name" value="DUF4258"/>
</dbReference>
<organism evidence="1 2">
    <name type="scientific">Bacillus infantis</name>
    <dbReference type="NCBI Taxonomy" id="324767"/>
    <lineage>
        <taxon>Bacteria</taxon>
        <taxon>Bacillati</taxon>
        <taxon>Bacillota</taxon>
        <taxon>Bacilli</taxon>
        <taxon>Bacillales</taxon>
        <taxon>Bacillaceae</taxon>
        <taxon>Bacillus</taxon>
    </lineage>
</organism>
<comment type="caution">
    <text evidence="1">The sequence shown here is derived from an EMBL/GenBank/DDBJ whole genome shotgun (WGS) entry which is preliminary data.</text>
</comment>
<dbReference type="Proteomes" id="UP000323732">
    <property type="component" value="Unassembled WGS sequence"/>
</dbReference>
<dbReference type="Pfam" id="PF14076">
    <property type="entry name" value="DUF4258"/>
    <property type="match status" value="1"/>
</dbReference>
<gene>
    <name evidence="1" type="ORF">FZD47_20925</name>
</gene>
<dbReference type="EMBL" id="VTES01000006">
    <property type="protein sequence ID" value="TYS60675.1"/>
    <property type="molecule type" value="Genomic_DNA"/>
</dbReference>
<name>A0A5D4SAJ3_9BACI</name>
<protein>
    <submittedName>
        <fullName evidence="1">DUF4258 domain-containing protein</fullName>
    </submittedName>
</protein>
<dbReference type="AlphaFoldDB" id="A0A5D4SAJ3"/>
<evidence type="ECO:0000313" key="1">
    <source>
        <dbReference type="EMBL" id="TYS60675.1"/>
    </source>
</evidence>
<reference evidence="1 2" key="1">
    <citation type="submission" date="2019-08" db="EMBL/GenBank/DDBJ databases">
        <title>Bacillus genomes from the desert of Cuatro Cienegas, Coahuila.</title>
        <authorList>
            <person name="Olmedo-Alvarez G."/>
        </authorList>
    </citation>
    <scope>NUCLEOTIDE SEQUENCE [LARGE SCALE GENOMIC DNA]</scope>
    <source>
        <strain evidence="1 2">CH37_1T</strain>
    </source>
</reference>
<sequence>MNMKTVKKALMTSKVTIGEHAKDRMAKRGYTRKDLISCIMTGSIVEHQIRKGKPCLLIEGQDLDELPIAMVIGHDLKPGYLKVVTVMPPLKGKFKRVI</sequence>
<accession>A0A5D4SAJ3</accession>
<proteinExistence type="predicted"/>
<evidence type="ECO:0000313" key="2">
    <source>
        <dbReference type="Proteomes" id="UP000323732"/>
    </source>
</evidence>